<feature type="compositionally biased region" description="Basic and acidic residues" evidence="1">
    <location>
        <begin position="43"/>
        <end position="55"/>
    </location>
</feature>
<comment type="caution">
    <text evidence="2">The sequence shown here is derived from an EMBL/GenBank/DDBJ whole genome shotgun (WGS) entry which is preliminary data.</text>
</comment>
<dbReference type="AlphaFoldDB" id="A0A9D4KER9"/>
<sequence>MTSPLHLEEDSKTSSVEDVRLEGDGLSWISRATRRSSPQVRKSSADDSRLGRDAHAPAADRGYLQQSSL</sequence>
<accession>A0A9D4KER9</accession>
<reference evidence="2" key="2">
    <citation type="submission" date="2020-11" db="EMBL/GenBank/DDBJ databases">
        <authorList>
            <person name="McCartney M.A."/>
            <person name="Auch B."/>
            <person name="Kono T."/>
            <person name="Mallez S."/>
            <person name="Becker A."/>
            <person name="Gohl D.M."/>
            <person name="Silverstein K.A.T."/>
            <person name="Koren S."/>
            <person name="Bechman K.B."/>
            <person name="Herman A."/>
            <person name="Abrahante J.E."/>
            <person name="Garbe J."/>
        </authorList>
    </citation>
    <scope>NUCLEOTIDE SEQUENCE</scope>
    <source>
        <strain evidence="2">Duluth1</strain>
        <tissue evidence="2">Whole animal</tissue>
    </source>
</reference>
<dbReference type="Proteomes" id="UP000828390">
    <property type="component" value="Unassembled WGS sequence"/>
</dbReference>
<evidence type="ECO:0000256" key="1">
    <source>
        <dbReference type="SAM" id="MobiDB-lite"/>
    </source>
</evidence>
<dbReference type="EMBL" id="JAIWYP010000004">
    <property type="protein sequence ID" value="KAH3838149.1"/>
    <property type="molecule type" value="Genomic_DNA"/>
</dbReference>
<feature type="region of interest" description="Disordered" evidence="1">
    <location>
        <begin position="27"/>
        <end position="69"/>
    </location>
</feature>
<protein>
    <submittedName>
        <fullName evidence="2">Uncharacterized protein</fullName>
    </submittedName>
</protein>
<gene>
    <name evidence="2" type="ORF">DPMN_111555</name>
</gene>
<reference evidence="2" key="1">
    <citation type="journal article" date="2019" name="bioRxiv">
        <title>The Genome of the Zebra Mussel, Dreissena polymorpha: A Resource for Invasive Species Research.</title>
        <authorList>
            <person name="McCartney M.A."/>
            <person name="Auch B."/>
            <person name="Kono T."/>
            <person name="Mallez S."/>
            <person name="Zhang Y."/>
            <person name="Obille A."/>
            <person name="Becker A."/>
            <person name="Abrahante J.E."/>
            <person name="Garbe J."/>
            <person name="Badalamenti J.P."/>
            <person name="Herman A."/>
            <person name="Mangelson H."/>
            <person name="Liachko I."/>
            <person name="Sullivan S."/>
            <person name="Sone E.D."/>
            <person name="Koren S."/>
            <person name="Silverstein K.A.T."/>
            <person name="Beckman K.B."/>
            <person name="Gohl D.M."/>
        </authorList>
    </citation>
    <scope>NUCLEOTIDE SEQUENCE</scope>
    <source>
        <strain evidence="2">Duluth1</strain>
        <tissue evidence="2">Whole animal</tissue>
    </source>
</reference>
<proteinExistence type="predicted"/>
<name>A0A9D4KER9_DREPO</name>
<evidence type="ECO:0000313" key="3">
    <source>
        <dbReference type="Proteomes" id="UP000828390"/>
    </source>
</evidence>
<evidence type="ECO:0000313" key="2">
    <source>
        <dbReference type="EMBL" id="KAH3838149.1"/>
    </source>
</evidence>
<organism evidence="2 3">
    <name type="scientific">Dreissena polymorpha</name>
    <name type="common">Zebra mussel</name>
    <name type="synonym">Mytilus polymorpha</name>
    <dbReference type="NCBI Taxonomy" id="45954"/>
    <lineage>
        <taxon>Eukaryota</taxon>
        <taxon>Metazoa</taxon>
        <taxon>Spiralia</taxon>
        <taxon>Lophotrochozoa</taxon>
        <taxon>Mollusca</taxon>
        <taxon>Bivalvia</taxon>
        <taxon>Autobranchia</taxon>
        <taxon>Heteroconchia</taxon>
        <taxon>Euheterodonta</taxon>
        <taxon>Imparidentia</taxon>
        <taxon>Neoheterodontei</taxon>
        <taxon>Myida</taxon>
        <taxon>Dreissenoidea</taxon>
        <taxon>Dreissenidae</taxon>
        <taxon>Dreissena</taxon>
    </lineage>
</organism>
<keyword evidence="3" id="KW-1185">Reference proteome</keyword>
<feature type="region of interest" description="Disordered" evidence="1">
    <location>
        <begin position="1"/>
        <end position="20"/>
    </location>
</feature>